<feature type="transmembrane region" description="Helical" evidence="7">
    <location>
        <begin position="120"/>
        <end position="142"/>
    </location>
</feature>
<evidence type="ECO:0000256" key="2">
    <source>
        <dbReference type="ARBA" id="ARBA00007430"/>
    </source>
</evidence>
<gene>
    <name evidence="8" type="ORF">A3C59_00680</name>
</gene>
<organism evidence="8 9">
    <name type="scientific">Candidatus Daviesbacteria bacterium RIFCSPHIGHO2_02_FULL_36_13</name>
    <dbReference type="NCBI Taxonomy" id="1797768"/>
    <lineage>
        <taxon>Bacteria</taxon>
        <taxon>Candidatus Daviesiibacteriota</taxon>
    </lineage>
</organism>
<evidence type="ECO:0000256" key="4">
    <source>
        <dbReference type="ARBA" id="ARBA00022692"/>
    </source>
</evidence>
<feature type="transmembrane region" description="Helical" evidence="7">
    <location>
        <begin position="363"/>
        <end position="384"/>
    </location>
</feature>
<feature type="transmembrane region" description="Helical" evidence="7">
    <location>
        <begin position="179"/>
        <end position="199"/>
    </location>
</feature>
<accession>A0A1F5JP91</accession>
<dbReference type="PANTHER" id="PTHR30250:SF10">
    <property type="entry name" value="LIPOPOLYSACCHARIDE BIOSYNTHESIS PROTEIN WZXC"/>
    <property type="match status" value="1"/>
</dbReference>
<dbReference type="STRING" id="1797768.A3C59_00680"/>
<feature type="transmembrane region" description="Helical" evidence="7">
    <location>
        <begin position="331"/>
        <end position="351"/>
    </location>
</feature>
<comment type="similarity">
    <text evidence="2">Belongs to the polysaccharide synthase family.</text>
</comment>
<feature type="transmembrane region" description="Helical" evidence="7">
    <location>
        <begin position="94"/>
        <end position="114"/>
    </location>
</feature>
<evidence type="ECO:0000256" key="7">
    <source>
        <dbReference type="SAM" id="Phobius"/>
    </source>
</evidence>
<feature type="transmembrane region" description="Helical" evidence="7">
    <location>
        <begin position="421"/>
        <end position="442"/>
    </location>
</feature>
<sequence length="479" mass="52609">MEPEVNIETVKKRTVSGAALLTARTFLIQAISFSASILLTVFLNPVQFGVFFLVSAVINFLAYFGDIGFAASLIQKKEKLTDLDLKTIFTTQQVMIAVLILVVLMFSSLIKNIYGFGEDGVYLLWALAFSLFLSSLKTIPSVLMERKLEFNKLIIPQIAETLVFNITAVYLAWKGFGVTSFTVAVLARGVTGLILTYLIQPWLPSLAFSKSALSSMLKFGIPYQLNTLLAMVKDDGMTLFLGSILGPTGVGLLGWAQKWAFAPLRFFMDQVIKVTFPAFSRMQDNKKELSNALSKSIFYICLLVFPSLTFLIIVAPSLVEVIPKYNKWSPALLALMLLSANAAIAAVTTPITNAFNAIGKISLTFKLMIMWTTLTWLFVPALAISYGVSGAALGFVLVGLSSVVALYLAKKYVEINYLEILLKPILISGVVLGVVFAVKSLISVSVLQISLMSLFGFIVYIIATLILEPNILNYLKRKK</sequence>
<protein>
    <submittedName>
        <fullName evidence="8">Uncharacterized protein</fullName>
    </submittedName>
</protein>
<feature type="transmembrane region" description="Helical" evidence="7">
    <location>
        <begin position="21"/>
        <end position="43"/>
    </location>
</feature>
<feature type="transmembrane region" description="Helical" evidence="7">
    <location>
        <begin position="296"/>
        <end position="319"/>
    </location>
</feature>
<proteinExistence type="inferred from homology"/>
<feature type="transmembrane region" description="Helical" evidence="7">
    <location>
        <begin position="454"/>
        <end position="475"/>
    </location>
</feature>
<name>A0A1F5JP91_9BACT</name>
<evidence type="ECO:0000256" key="6">
    <source>
        <dbReference type="ARBA" id="ARBA00023136"/>
    </source>
</evidence>
<dbReference type="GO" id="GO:0005886">
    <property type="term" value="C:plasma membrane"/>
    <property type="evidence" value="ECO:0007669"/>
    <property type="project" value="UniProtKB-SubCell"/>
</dbReference>
<evidence type="ECO:0000256" key="3">
    <source>
        <dbReference type="ARBA" id="ARBA00022475"/>
    </source>
</evidence>
<evidence type="ECO:0000256" key="1">
    <source>
        <dbReference type="ARBA" id="ARBA00004651"/>
    </source>
</evidence>
<evidence type="ECO:0000313" key="8">
    <source>
        <dbReference type="EMBL" id="OGE30483.1"/>
    </source>
</evidence>
<dbReference type="InterPro" id="IPR050833">
    <property type="entry name" value="Poly_Biosynth_Transport"/>
</dbReference>
<dbReference type="AlphaFoldDB" id="A0A1F5JP91"/>
<dbReference type="Proteomes" id="UP000176902">
    <property type="component" value="Unassembled WGS sequence"/>
</dbReference>
<comment type="caution">
    <text evidence="8">The sequence shown here is derived from an EMBL/GenBank/DDBJ whole genome shotgun (WGS) entry which is preliminary data.</text>
</comment>
<evidence type="ECO:0000256" key="5">
    <source>
        <dbReference type="ARBA" id="ARBA00022989"/>
    </source>
</evidence>
<keyword evidence="5 7" id="KW-1133">Transmembrane helix</keyword>
<keyword evidence="4 7" id="KW-0812">Transmembrane</keyword>
<reference evidence="8 9" key="1">
    <citation type="journal article" date="2016" name="Nat. Commun.">
        <title>Thousands of microbial genomes shed light on interconnected biogeochemical processes in an aquifer system.</title>
        <authorList>
            <person name="Anantharaman K."/>
            <person name="Brown C.T."/>
            <person name="Hug L.A."/>
            <person name="Sharon I."/>
            <person name="Castelle C.J."/>
            <person name="Probst A.J."/>
            <person name="Thomas B.C."/>
            <person name="Singh A."/>
            <person name="Wilkins M.J."/>
            <person name="Karaoz U."/>
            <person name="Brodie E.L."/>
            <person name="Williams K.H."/>
            <person name="Hubbard S.S."/>
            <person name="Banfield J.F."/>
        </authorList>
    </citation>
    <scope>NUCLEOTIDE SEQUENCE [LARGE SCALE GENOMIC DNA]</scope>
</reference>
<keyword evidence="6 7" id="KW-0472">Membrane</keyword>
<feature type="transmembrane region" description="Helical" evidence="7">
    <location>
        <begin position="49"/>
        <end position="74"/>
    </location>
</feature>
<dbReference type="PANTHER" id="PTHR30250">
    <property type="entry name" value="PST FAMILY PREDICTED COLANIC ACID TRANSPORTER"/>
    <property type="match status" value="1"/>
</dbReference>
<comment type="subcellular location">
    <subcellularLocation>
        <location evidence="1">Cell membrane</location>
        <topology evidence="1">Multi-pass membrane protein</topology>
    </subcellularLocation>
</comment>
<feature type="transmembrane region" description="Helical" evidence="7">
    <location>
        <begin position="237"/>
        <end position="256"/>
    </location>
</feature>
<keyword evidence="3" id="KW-1003">Cell membrane</keyword>
<feature type="transmembrane region" description="Helical" evidence="7">
    <location>
        <begin position="390"/>
        <end position="409"/>
    </location>
</feature>
<evidence type="ECO:0000313" key="9">
    <source>
        <dbReference type="Proteomes" id="UP000176902"/>
    </source>
</evidence>
<dbReference type="EMBL" id="MFCV01000047">
    <property type="protein sequence ID" value="OGE30483.1"/>
    <property type="molecule type" value="Genomic_DNA"/>
</dbReference>
<dbReference type="Pfam" id="PF13440">
    <property type="entry name" value="Polysacc_synt_3"/>
    <property type="match status" value="1"/>
</dbReference>